<evidence type="ECO:0000313" key="3">
    <source>
        <dbReference type="Proteomes" id="UP000182160"/>
    </source>
</evidence>
<dbReference type="AlphaFoldDB" id="A0A1H8JIG7"/>
<reference evidence="2 3" key="1">
    <citation type="submission" date="2016-10" db="EMBL/GenBank/DDBJ databases">
        <authorList>
            <person name="de Groot N.N."/>
        </authorList>
    </citation>
    <scope>NUCLEOTIDE SEQUENCE [LARGE SCALE GENOMIC DNA]</scope>
    <source>
        <strain evidence="2 3">DSM 11457</strain>
    </source>
</reference>
<dbReference type="EMBL" id="FOBO01000031">
    <property type="protein sequence ID" value="SEN80008.1"/>
    <property type="molecule type" value="Genomic_DNA"/>
</dbReference>
<evidence type="ECO:0000256" key="1">
    <source>
        <dbReference type="SAM" id="MobiDB-lite"/>
    </source>
</evidence>
<evidence type="ECO:0008006" key="4">
    <source>
        <dbReference type="Google" id="ProtNLM"/>
    </source>
</evidence>
<evidence type="ECO:0000313" key="2">
    <source>
        <dbReference type="EMBL" id="SEN80008.1"/>
    </source>
</evidence>
<dbReference type="RefSeq" id="WP_074788305.1">
    <property type="nucleotide sequence ID" value="NZ_FOBO01000031.1"/>
</dbReference>
<organism evidence="2 3">
    <name type="scientific">Roseovarius tolerans</name>
    <dbReference type="NCBI Taxonomy" id="74031"/>
    <lineage>
        <taxon>Bacteria</taxon>
        <taxon>Pseudomonadati</taxon>
        <taxon>Pseudomonadota</taxon>
        <taxon>Alphaproteobacteria</taxon>
        <taxon>Rhodobacterales</taxon>
        <taxon>Roseobacteraceae</taxon>
        <taxon>Roseovarius</taxon>
    </lineage>
</organism>
<dbReference type="Proteomes" id="UP000182160">
    <property type="component" value="Unassembled WGS sequence"/>
</dbReference>
<name>A0A1H8JIG7_9RHOB</name>
<protein>
    <recommendedName>
        <fullName evidence="4">BrnA antitoxin of type II toxin-antitoxin system</fullName>
    </recommendedName>
</protein>
<gene>
    <name evidence="2" type="ORF">SAMN04488077_13113</name>
</gene>
<sequence>MTTNITKLKSSKGAPPAADAAPDVIAEDKRGEKVALRPIQVRVPVTVFEEFSEQAGREYGFSHGAKKRLFLKMWEAYKAQNM</sequence>
<feature type="region of interest" description="Disordered" evidence="1">
    <location>
        <begin position="1"/>
        <end position="21"/>
    </location>
</feature>
<proteinExistence type="predicted"/>
<accession>A0A1H8JIG7</accession>